<dbReference type="PANTHER" id="PTHR47642">
    <property type="entry name" value="ATP-DEPENDENT DNA HELICASE"/>
    <property type="match status" value="1"/>
</dbReference>
<proteinExistence type="predicted"/>
<dbReference type="InterPro" id="IPR051055">
    <property type="entry name" value="PIF1_helicase"/>
</dbReference>
<evidence type="ECO:0008006" key="4">
    <source>
        <dbReference type="Google" id="ProtNLM"/>
    </source>
</evidence>
<gene>
    <name evidence="2" type="ORF">FOL47_002379</name>
</gene>
<comment type="caution">
    <text evidence="2">The sequence shown here is derived from an EMBL/GenBank/DDBJ whole genome shotgun (WGS) entry which is preliminary data.</text>
</comment>
<sequence length="660" mass="74373">FDHTCICLRNREADQYNTEYLDSLPGDAVTFEAEDTEFGALGVSFNIYDVDKMGFRSKIKVKVGCRVMTTVNDPNNGFVNGSMGKVESIRGPTTSSPAVIVRFDEDPHRGIEVKPHTFNLLDNGCIRFRRCQIPIVVAACLTAHKTIGMTLNGAWCRLPFGGVPRDKDDDVREFWSRGWLRGAAYTILSRVGTRQKIRVHPLRHSKNRKLGDVLPIFYMDDDALEFDQKCKRANWLSKSDHGGNERSPIVTSSSDEGQPAHAPADDLTLLREEILEKFSDIRLDLEAHSARFFLSQQYAAAAPANKNPVLHCWMNPRLRQAVQNLPIEIQGEFYRQVSEELNLTSLTSEDRILEIARLLPTNGDHRTHAGFPTTVSGGGRESNVMQFDHAGEPAGNDASRDTCSEVECASPIEEEGSNLAYNDDRTESSDAEYSPSEGESSHPDPEAPQPDGSATNIPEFDGQAFLIMPGELHEVVAEYLQGNPHFALEHGYSLKNLRQRNSCRLECRRAISKRYEGQEIIKRHKPDWRLWGEFTCPLSKISVKEIHGRCFFFGVTSAEATQEQWRNHFHPYDTWKCRSLYVPPDIADDWCFWVFEDPVISLGELRSRSLQRNILGHYSASTTQFIASGGLSEVKKLQGIFKSIKENGKSGLSIRKFLEQ</sequence>
<keyword evidence="3" id="KW-1185">Reference proteome</keyword>
<evidence type="ECO:0000313" key="2">
    <source>
        <dbReference type="EMBL" id="KAF4649141.1"/>
    </source>
</evidence>
<name>A0A7J6KRF4_PERCH</name>
<feature type="non-terminal residue" evidence="2">
    <location>
        <position position="660"/>
    </location>
</feature>
<feature type="region of interest" description="Disordered" evidence="1">
    <location>
        <begin position="362"/>
        <end position="458"/>
    </location>
</feature>
<protein>
    <recommendedName>
        <fullName evidence="4">ATP-dependent DNA helicase PIF1</fullName>
    </recommendedName>
</protein>
<reference evidence="2 3" key="1">
    <citation type="submission" date="2020-04" db="EMBL/GenBank/DDBJ databases">
        <title>Perkinsus chesapeaki whole genome sequence.</title>
        <authorList>
            <person name="Bogema D.R."/>
        </authorList>
    </citation>
    <scope>NUCLEOTIDE SEQUENCE [LARGE SCALE GENOMIC DNA]</scope>
    <source>
        <strain evidence="2">ATCC PRA-425</strain>
    </source>
</reference>
<dbReference type="Proteomes" id="UP000591131">
    <property type="component" value="Unassembled WGS sequence"/>
</dbReference>
<dbReference type="SUPFAM" id="SSF52540">
    <property type="entry name" value="P-loop containing nucleoside triphosphate hydrolases"/>
    <property type="match status" value="1"/>
</dbReference>
<evidence type="ECO:0000256" key="1">
    <source>
        <dbReference type="SAM" id="MobiDB-lite"/>
    </source>
</evidence>
<feature type="non-terminal residue" evidence="2">
    <location>
        <position position="1"/>
    </location>
</feature>
<evidence type="ECO:0000313" key="3">
    <source>
        <dbReference type="Proteomes" id="UP000591131"/>
    </source>
</evidence>
<dbReference type="Gene3D" id="2.30.30.940">
    <property type="match status" value="1"/>
</dbReference>
<organism evidence="2 3">
    <name type="scientific">Perkinsus chesapeaki</name>
    <name type="common">Clam parasite</name>
    <name type="synonym">Perkinsus andrewsi</name>
    <dbReference type="NCBI Taxonomy" id="330153"/>
    <lineage>
        <taxon>Eukaryota</taxon>
        <taxon>Sar</taxon>
        <taxon>Alveolata</taxon>
        <taxon>Perkinsozoa</taxon>
        <taxon>Perkinsea</taxon>
        <taxon>Perkinsida</taxon>
        <taxon>Perkinsidae</taxon>
        <taxon>Perkinsus</taxon>
    </lineage>
</organism>
<dbReference type="OrthoDB" id="5959374at2759"/>
<feature type="region of interest" description="Disordered" evidence="1">
    <location>
        <begin position="237"/>
        <end position="262"/>
    </location>
</feature>
<dbReference type="AlphaFoldDB" id="A0A7J6KRF4"/>
<dbReference type="EMBL" id="JAAPAO010001649">
    <property type="protein sequence ID" value="KAF4649141.1"/>
    <property type="molecule type" value="Genomic_DNA"/>
</dbReference>
<dbReference type="InterPro" id="IPR027417">
    <property type="entry name" value="P-loop_NTPase"/>
</dbReference>
<accession>A0A7J6KRF4</accession>